<gene>
    <name evidence="2" type="ORF">CesoFtcFv8_022648</name>
</gene>
<dbReference type="Proteomes" id="UP001335648">
    <property type="component" value="Unassembled WGS sequence"/>
</dbReference>
<reference evidence="2 3" key="1">
    <citation type="journal article" date="2023" name="Mol. Biol. Evol.">
        <title>Genomics of Secondarily Temperate Adaptation in the Only Non-Antarctic Icefish.</title>
        <authorList>
            <person name="Rivera-Colon A.G."/>
            <person name="Rayamajhi N."/>
            <person name="Minhas B.F."/>
            <person name="Madrigal G."/>
            <person name="Bilyk K.T."/>
            <person name="Yoon V."/>
            <person name="Hune M."/>
            <person name="Gregory S."/>
            <person name="Cheng C.H.C."/>
            <person name="Catchen J.M."/>
        </authorList>
    </citation>
    <scope>NUCLEOTIDE SEQUENCE [LARGE SCALE GENOMIC DNA]</scope>
    <source>
        <strain evidence="2">JC2023a</strain>
    </source>
</reference>
<comment type="caution">
    <text evidence="2">The sequence shown here is derived from an EMBL/GenBank/DDBJ whole genome shotgun (WGS) entry which is preliminary data.</text>
</comment>
<protein>
    <submittedName>
        <fullName evidence="2">Uncharacterized protein</fullName>
    </submittedName>
</protein>
<sequence length="73" mass="8103">MELKRDKVHLSGGCVGPGHRGDGRWLRVQGDSSPRSAAECWPPTPQRMHLSLQGALGHIVHRARHQTRTTFPS</sequence>
<dbReference type="AlphaFoldDB" id="A0AAN8GHJ1"/>
<keyword evidence="3" id="KW-1185">Reference proteome</keyword>
<dbReference type="EMBL" id="JAULUE010002064">
    <property type="protein sequence ID" value="KAK5879544.1"/>
    <property type="molecule type" value="Genomic_DNA"/>
</dbReference>
<evidence type="ECO:0000313" key="2">
    <source>
        <dbReference type="EMBL" id="KAK5879544.1"/>
    </source>
</evidence>
<feature type="region of interest" description="Disordered" evidence="1">
    <location>
        <begin position="1"/>
        <end position="24"/>
    </location>
</feature>
<evidence type="ECO:0000256" key="1">
    <source>
        <dbReference type="SAM" id="MobiDB-lite"/>
    </source>
</evidence>
<proteinExistence type="predicted"/>
<accession>A0AAN8GHJ1</accession>
<name>A0AAN8GHJ1_9TELE</name>
<organism evidence="2 3">
    <name type="scientific">Champsocephalus esox</name>
    <name type="common">pike icefish</name>
    <dbReference type="NCBI Taxonomy" id="159716"/>
    <lineage>
        <taxon>Eukaryota</taxon>
        <taxon>Metazoa</taxon>
        <taxon>Chordata</taxon>
        <taxon>Craniata</taxon>
        <taxon>Vertebrata</taxon>
        <taxon>Euteleostomi</taxon>
        <taxon>Actinopterygii</taxon>
        <taxon>Neopterygii</taxon>
        <taxon>Teleostei</taxon>
        <taxon>Neoteleostei</taxon>
        <taxon>Acanthomorphata</taxon>
        <taxon>Eupercaria</taxon>
        <taxon>Perciformes</taxon>
        <taxon>Notothenioidei</taxon>
        <taxon>Channichthyidae</taxon>
        <taxon>Champsocephalus</taxon>
    </lineage>
</organism>
<evidence type="ECO:0000313" key="3">
    <source>
        <dbReference type="Proteomes" id="UP001335648"/>
    </source>
</evidence>